<reference evidence="2 3" key="1">
    <citation type="submission" date="2018-11" db="EMBL/GenBank/DDBJ databases">
        <authorList>
            <consortium name="Pathogen Informatics"/>
        </authorList>
    </citation>
    <scope>NUCLEOTIDE SEQUENCE [LARGE SCALE GENOMIC DNA]</scope>
</reference>
<dbReference type="AlphaFoldDB" id="A0A183GRY5"/>
<feature type="compositionally biased region" description="Low complexity" evidence="1">
    <location>
        <begin position="74"/>
        <end position="90"/>
    </location>
</feature>
<name>A0A183GRY5_HELPZ</name>
<gene>
    <name evidence="2" type="ORF">HPBE_LOCUS25454</name>
</gene>
<organism evidence="3 4">
    <name type="scientific">Heligmosomoides polygyrus</name>
    <name type="common">Parasitic roundworm</name>
    <dbReference type="NCBI Taxonomy" id="6339"/>
    <lineage>
        <taxon>Eukaryota</taxon>
        <taxon>Metazoa</taxon>
        <taxon>Ecdysozoa</taxon>
        <taxon>Nematoda</taxon>
        <taxon>Chromadorea</taxon>
        <taxon>Rhabditida</taxon>
        <taxon>Rhabditina</taxon>
        <taxon>Rhabditomorpha</taxon>
        <taxon>Strongyloidea</taxon>
        <taxon>Heligmosomidae</taxon>
        <taxon>Heligmosomoides</taxon>
    </lineage>
</organism>
<feature type="region of interest" description="Disordered" evidence="1">
    <location>
        <begin position="74"/>
        <end position="99"/>
    </location>
</feature>
<proteinExistence type="predicted"/>
<accession>A0A3P8DIS3</accession>
<dbReference type="EMBL" id="UZAH01037945">
    <property type="protein sequence ID" value="VDP51437.1"/>
    <property type="molecule type" value="Genomic_DNA"/>
</dbReference>
<accession>A0A183GRY5</accession>
<evidence type="ECO:0000313" key="4">
    <source>
        <dbReference type="WBParaSite" id="HPBE_0002545501-mRNA-1"/>
    </source>
</evidence>
<sequence>MAELDEFSHRMQAIVAGPVAGCDALAARQDLVNLSCSVTRSRVGMREQLITAKIPFISGSIQLEIEVRSKKSSQMASASSGYGSSSASSESDQEISEQMQLRNSIAYKPSLSTLEHKSRPVDRWRRRTVPVSLESASNDDVMRILLRDGHAILIETDVVSF</sequence>
<dbReference type="WBParaSite" id="HPBE_0002545501-mRNA-1">
    <property type="protein sequence ID" value="HPBE_0002545501-mRNA-1"/>
    <property type="gene ID" value="HPBE_0002545501"/>
</dbReference>
<dbReference type="Proteomes" id="UP000050761">
    <property type="component" value="Unassembled WGS sequence"/>
</dbReference>
<evidence type="ECO:0000313" key="3">
    <source>
        <dbReference type="Proteomes" id="UP000050761"/>
    </source>
</evidence>
<evidence type="ECO:0000313" key="2">
    <source>
        <dbReference type="EMBL" id="VDP51437.1"/>
    </source>
</evidence>
<keyword evidence="3" id="KW-1185">Reference proteome</keyword>
<evidence type="ECO:0000256" key="1">
    <source>
        <dbReference type="SAM" id="MobiDB-lite"/>
    </source>
</evidence>
<protein>
    <submittedName>
        <fullName evidence="4">VPS13 domain-containing protein</fullName>
    </submittedName>
</protein>
<reference evidence="4" key="2">
    <citation type="submission" date="2019-09" db="UniProtKB">
        <authorList>
            <consortium name="WormBaseParasite"/>
        </authorList>
    </citation>
    <scope>IDENTIFICATION</scope>
</reference>